<organism evidence="3 4">
    <name type="scientific">Nesidiocoris tenuis</name>
    <dbReference type="NCBI Taxonomy" id="355587"/>
    <lineage>
        <taxon>Eukaryota</taxon>
        <taxon>Metazoa</taxon>
        <taxon>Ecdysozoa</taxon>
        <taxon>Arthropoda</taxon>
        <taxon>Hexapoda</taxon>
        <taxon>Insecta</taxon>
        <taxon>Pterygota</taxon>
        <taxon>Neoptera</taxon>
        <taxon>Paraneoptera</taxon>
        <taxon>Hemiptera</taxon>
        <taxon>Heteroptera</taxon>
        <taxon>Panheteroptera</taxon>
        <taxon>Cimicomorpha</taxon>
        <taxon>Miridae</taxon>
        <taxon>Dicyphina</taxon>
        <taxon>Nesidiocoris</taxon>
    </lineage>
</organism>
<evidence type="ECO:0000313" key="4">
    <source>
        <dbReference type="Proteomes" id="UP000479000"/>
    </source>
</evidence>
<reference evidence="3 4" key="1">
    <citation type="submission" date="2020-02" db="EMBL/GenBank/DDBJ databases">
        <authorList>
            <person name="Ferguson B K."/>
        </authorList>
    </citation>
    <scope>NUCLEOTIDE SEQUENCE [LARGE SCALE GENOMIC DNA]</scope>
</reference>
<dbReference type="GO" id="GO:0030335">
    <property type="term" value="P:positive regulation of cell migration"/>
    <property type="evidence" value="ECO:0007669"/>
    <property type="project" value="TreeGrafter"/>
</dbReference>
<dbReference type="GO" id="GO:0030215">
    <property type="term" value="F:semaphorin receptor binding"/>
    <property type="evidence" value="ECO:0007669"/>
    <property type="project" value="InterPro"/>
</dbReference>
<name>A0A6H5GLX6_9HEMI</name>
<sequence>MKSRYHFSSIPSSEYHPVETEPDVFPFNRAGSYNFIKEKPGQAVCPYDPLHNSTAVYVPDPRPGQCVNDSRTLPDLTLNFIKTHALMDESVPSFFRQPILVRTSFQRMPAEPKLLPQEEVTYAEPVLVPPNKNMNSPKATLRKNDNLFQFNDNYNPPYARPNRDHFGTLRSQRDAAKVRWDYN</sequence>
<protein>
    <recommendedName>
        <fullName evidence="2">Sema domain-containing protein</fullName>
    </recommendedName>
</protein>
<dbReference type="PANTHER" id="PTHR11036:SF127">
    <property type="entry name" value="SEMAPHORIN-1A"/>
    <property type="match status" value="1"/>
</dbReference>
<dbReference type="PANTHER" id="PTHR11036">
    <property type="entry name" value="SEMAPHORIN"/>
    <property type="match status" value="1"/>
</dbReference>
<dbReference type="GO" id="GO:0071526">
    <property type="term" value="P:semaphorin-plexin signaling pathway"/>
    <property type="evidence" value="ECO:0007669"/>
    <property type="project" value="TreeGrafter"/>
</dbReference>
<dbReference type="AlphaFoldDB" id="A0A6H5GLX6"/>
<dbReference type="Proteomes" id="UP000479000">
    <property type="component" value="Unassembled WGS sequence"/>
</dbReference>
<dbReference type="Gene3D" id="2.130.10.10">
    <property type="entry name" value="YVTN repeat-like/Quinoprotein amine dehydrogenase"/>
    <property type="match status" value="1"/>
</dbReference>
<dbReference type="Pfam" id="PF01403">
    <property type="entry name" value="Sema"/>
    <property type="match status" value="1"/>
</dbReference>
<dbReference type="InterPro" id="IPR015943">
    <property type="entry name" value="WD40/YVTN_repeat-like_dom_sf"/>
</dbReference>
<dbReference type="InterPro" id="IPR001627">
    <property type="entry name" value="Semap_dom"/>
</dbReference>
<dbReference type="GO" id="GO:0007411">
    <property type="term" value="P:axon guidance"/>
    <property type="evidence" value="ECO:0007669"/>
    <property type="project" value="TreeGrafter"/>
</dbReference>
<dbReference type="OrthoDB" id="9988752at2759"/>
<keyword evidence="4" id="KW-1185">Reference proteome</keyword>
<evidence type="ECO:0000259" key="2">
    <source>
        <dbReference type="Pfam" id="PF01403"/>
    </source>
</evidence>
<gene>
    <name evidence="3" type="ORF">NTEN_LOCUS9849</name>
</gene>
<evidence type="ECO:0000256" key="1">
    <source>
        <dbReference type="ARBA" id="ARBA00022782"/>
    </source>
</evidence>
<dbReference type="GO" id="GO:0005886">
    <property type="term" value="C:plasma membrane"/>
    <property type="evidence" value="ECO:0007669"/>
    <property type="project" value="TreeGrafter"/>
</dbReference>
<dbReference type="GO" id="GO:0045499">
    <property type="term" value="F:chemorepellent activity"/>
    <property type="evidence" value="ECO:0007669"/>
    <property type="project" value="TreeGrafter"/>
</dbReference>
<evidence type="ECO:0000313" key="3">
    <source>
        <dbReference type="EMBL" id="CAB0004372.1"/>
    </source>
</evidence>
<dbReference type="SUPFAM" id="SSF101912">
    <property type="entry name" value="Sema domain"/>
    <property type="match status" value="1"/>
</dbReference>
<keyword evidence="1" id="KW-0221">Differentiation</keyword>
<accession>A0A6H5GLX6</accession>
<proteinExistence type="predicted"/>
<dbReference type="EMBL" id="CADCXU010014886">
    <property type="protein sequence ID" value="CAB0004372.1"/>
    <property type="molecule type" value="Genomic_DNA"/>
</dbReference>
<dbReference type="InterPro" id="IPR036352">
    <property type="entry name" value="Semap_dom_sf"/>
</dbReference>
<dbReference type="InterPro" id="IPR027231">
    <property type="entry name" value="Semaphorin"/>
</dbReference>
<feature type="domain" description="Sema" evidence="2">
    <location>
        <begin position="56"/>
        <end position="106"/>
    </location>
</feature>